<evidence type="ECO:0000256" key="11">
    <source>
        <dbReference type="ARBA" id="ARBA00022989"/>
    </source>
</evidence>
<keyword evidence="7 18" id="KW-0812">Transmembrane</keyword>
<evidence type="ECO:0000256" key="6">
    <source>
        <dbReference type="ARBA" id="ARBA00022660"/>
    </source>
</evidence>
<geneLocation type="mitochondrion" evidence="21"/>
<dbReference type="PANTHER" id="PTHR42829">
    <property type="entry name" value="NADH-UBIQUINONE OXIDOREDUCTASE CHAIN 5"/>
    <property type="match status" value="1"/>
</dbReference>
<feature type="transmembrane region" description="Helical" evidence="18">
    <location>
        <begin position="6"/>
        <end position="28"/>
    </location>
</feature>
<evidence type="ECO:0000256" key="10">
    <source>
        <dbReference type="ARBA" id="ARBA00022982"/>
    </source>
</evidence>
<keyword evidence="5" id="KW-0813">Transport</keyword>
<evidence type="ECO:0000256" key="7">
    <source>
        <dbReference type="ARBA" id="ARBA00022692"/>
    </source>
</evidence>
<feature type="transmembrane region" description="Helical" evidence="18">
    <location>
        <begin position="59"/>
        <end position="76"/>
    </location>
</feature>
<evidence type="ECO:0000256" key="18">
    <source>
        <dbReference type="SAM" id="Phobius"/>
    </source>
</evidence>
<evidence type="ECO:0000313" key="21">
    <source>
        <dbReference type="EMBL" id="UZZ44059.1"/>
    </source>
</evidence>
<keyword evidence="6" id="KW-0679">Respiratory chain</keyword>
<sequence>MFLSLCYISFMILFLVGVFCFSLSVYFLMNDLVIIIEYILFSMNSAVVNLFVLMDFMSLLFASLVMLISSMVIYYSKSYMHLDFYMNRFIWLVLLFILSMMMLIFMPNMISILLGWDGLGLVSFCLVIYYQNNKSYNSGMLVVLSNRIGDVFILMAICWMFNFGGWSFFYYLYYFKMNNLFQFVGVFVMLAAITKSAQIPFSSWLPAAMAAPTPVSALVHSSTLVTAGVYLLIRFSEMMVGMLVFKVLLVLGGITMFMSGMAANYEYDVKKIIALSTLSQLGLMVSILSLGGVMMSYFHLLAHAMFKALLFMCAGMMIHNMLGFQDIRMMGNLIKFMPLTGGCFMISNLALSGFPFLAGFYSKDLILDSVSMMNINFIVWFLFFVSTGLTISYTTRMLYYVMFKLDFVIFYFSFEDSDKIMFNSMLMLGILSMMGGSMLSWLILTQVYMIYMVMWLKLMTLTIMFIGLMMGGLFIYLSNNLFKLSFINYFMHMNFSMWFLVIFSTWGVNKYFVNLMKLLSEVVDKGWNEYILNFKSVSYLQNWSVNNSSVMIFNYKIYLILMVCWSLFLYMMFIMIL</sequence>
<dbReference type="InterPro" id="IPR001750">
    <property type="entry name" value="ND/Mrp_TM"/>
</dbReference>
<evidence type="ECO:0000256" key="3">
    <source>
        <dbReference type="ARBA" id="ARBA00012944"/>
    </source>
</evidence>
<accession>A0A9E8LNX8</accession>
<evidence type="ECO:0000259" key="20">
    <source>
        <dbReference type="Pfam" id="PF06455"/>
    </source>
</evidence>
<evidence type="ECO:0000256" key="9">
    <source>
        <dbReference type="ARBA" id="ARBA00022967"/>
    </source>
</evidence>
<dbReference type="PRINTS" id="PR01434">
    <property type="entry name" value="NADHDHGNASE5"/>
</dbReference>
<reference evidence="21" key="1">
    <citation type="submission" date="2021-11" db="EMBL/GenBank/DDBJ databases">
        <authorList>
            <person name="Ge X.-Y."/>
            <person name="Peng L."/>
            <person name="Sun C.-H."/>
            <person name="Wang B.-X."/>
        </authorList>
    </citation>
    <scope>NUCLEOTIDE SEQUENCE</scope>
</reference>
<evidence type="ECO:0000256" key="8">
    <source>
        <dbReference type="ARBA" id="ARBA00022792"/>
    </source>
</evidence>
<reference evidence="21" key="2">
    <citation type="journal article" date="2022" name="Syst. Entomol.">
        <title>Massive gene rearrangements of mitochondrial genomes and implications for the phylogeny of Trichoptera (Insecta).</title>
        <authorList>
            <person name="Ge X."/>
            <person name="Peng L."/>
            <person name="Vogler A.P."/>
            <person name="Morse J.C."/>
            <person name="Yang L."/>
            <person name="Sun C."/>
            <person name="Wang B."/>
        </authorList>
    </citation>
    <scope>NUCLEOTIDE SEQUENCE</scope>
</reference>
<dbReference type="GO" id="GO:0005743">
    <property type="term" value="C:mitochondrial inner membrane"/>
    <property type="evidence" value="ECO:0007669"/>
    <property type="project" value="UniProtKB-SubCell"/>
</dbReference>
<feature type="transmembrane region" description="Helical" evidence="18">
    <location>
        <begin position="239"/>
        <end position="260"/>
    </location>
</feature>
<dbReference type="EC" id="7.1.1.2" evidence="3"/>
<keyword evidence="9" id="KW-1278">Translocase</keyword>
<dbReference type="AlphaFoldDB" id="A0A9E8LNX8"/>
<feature type="transmembrane region" description="Helical" evidence="18">
    <location>
        <begin position="151"/>
        <end position="174"/>
    </location>
</feature>
<comment type="catalytic activity">
    <reaction evidence="17">
        <text>a ubiquinone + NADH + 5 H(+)(in) = a ubiquinol + NAD(+) + 4 H(+)(out)</text>
        <dbReference type="Rhea" id="RHEA:29091"/>
        <dbReference type="Rhea" id="RHEA-COMP:9565"/>
        <dbReference type="Rhea" id="RHEA-COMP:9566"/>
        <dbReference type="ChEBI" id="CHEBI:15378"/>
        <dbReference type="ChEBI" id="CHEBI:16389"/>
        <dbReference type="ChEBI" id="CHEBI:17976"/>
        <dbReference type="ChEBI" id="CHEBI:57540"/>
        <dbReference type="ChEBI" id="CHEBI:57945"/>
        <dbReference type="EC" id="7.1.1.2"/>
    </reaction>
</comment>
<evidence type="ECO:0000256" key="1">
    <source>
        <dbReference type="ARBA" id="ARBA00003257"/>
    </source>
</evidence>
<feature type="transmembrane region" description="Helical" evidence="18">
    <location>
        <begin position="304"/>
        <end position="324"/>
    </location>
</feature>
<feature type="transmembrane region" description="Helical" evidence="18">
    <location>
        <begin position="336"/>
        <end position="359"/>
    </location>
</feature>
<keyword evidence="8" id="KW-0999">Mitochondrion inner membrane</keyword>
<comment type="function">
    <text evidence="1">Core subunit of the mitochondrial membrane respiratory chain NADH dehydrogenase (Complex I) that is believed to belong to the minimal assembly required for catalysis. Complex I functions in the transfer of electrons from NADH to the respiratory chain. The immediate electron acceptor for the enzyme is believed to be ubiquinone.</text>
</comment>
<evidence type="ECO:0000256" key="2">
    <source>
        <dbReference type="ARBA" id="ARBA00004448"/>
    </source>
</evidence>
<dbReference type="GO" id="GO:0008137">
    <property type="term" value="F:NADH dehydrogenase (ubiquinone) activity"/>
    <property type="evidence" value="ECO:0007669"/>
    <property type="project" value="UniProtKB-EC"/>
</dbReference>
<dbReference type="EMBL" id="OL678024">
    <property type="protein sequence ID" value="UZZ44059.1"/>
    <property type="molecule type" value="Genomic_DNA"/>
</dbReference>
<evidence type="ECO:0000256" key="13">
    <source>
        <dbReference type="ARBA" id="ARBA00023075"/>
    </source>
</evidence>
<feature type="domain" description="NADH:quinone oxidoreductase/Mrp antiporter transmembrane" evidence="19">
    <location>
        <begin position="108"/>
        <end position="389"/>
    </location>
</feature>
<dbReference type="Pfam" id="PF00361">
    <property type="entry name" value="Proton_antipo_M"/>
    <property type="match status" value="1"/>
</dbReference>
<feature type="transmembrane region" description="Helical" evidence="18">
    <location>
        <begin position="209"/>
        <end position="233"/>
    </location>
</feature>
<comment type="subcellular location">
    <subcellularLocation>
        <location evidence="2">Mitochondrion inner membrane</location>
        <topology evidence="2">Multi-pass membrane protein</topology>
    </subcellularLocation>
</comment>
<feature type="transmembrane region" description="Helical" evidence="18">
    <location>
        <begin position="489"/>
        <end position="508"/>
    </location>
</feature>
<proteinExistence type="predicted"/>
<name>A0A9E8LNX8_9NEOP</name>
<feature type="transmembrane region" description="Helical" evidence="18">
    <location>
        <begin position="88"/>
        <end position="106"/>
    </location>
</feature>
<dbReference type="InterPro" id="IPR010934">
    <property type="entry name" value="NADH_DH_su5_C"/>
</dbReference>
<evidence type="ECO:0000256" key="5">
    <source>
        <dbReference type="ARBA" id="ARBA00022448"/>
    </source>
</evidence>
<dbReference type="InterPro" id="IPR003945">
    <property type="entry name" value="NU5C-like"/>
</dbReference>
<evidence type="ECO:0000256" key="12">
    <source>
        <dbReference type="ARBA" id="ARBA00023027"/>
    </source>
</evidence>
<dbReference type="PANTHER" id="PTHR42829:SF2">
    <property type="entry name" value="NADH-UBIQUINONE OXIDOREDUCTASE CHAIN 5"/>
    <property type="match status" value="1"/>
</dbReference>
<feature type="transmembrane region" description="Helical" evidence="18">
    <location>
        <begin position="112"/>
        <end position="130"/>
    </location>
</feature>
<protein>
    <recommendedName>
        <fullName evidence="4">NADH-ubiquinone oxidoreductase chain 5</fullName>
        <ecNumber evidence="3">7.1.1.2</ecNumber>
    </recommendedName>
    <alternativeName>
        <fullName evidence="16">NADH dehydrogenase subunit 5</fullName>
    </alternativeName>
</protein>
<dbReference type="GO" id="GO:0003954">
    <property type="term" value="F:NADH dehydrogenase activity"/>
    <property type="evidence" value="ECO:0007669"/>
    <property type="project" value="TreeGrafter"/>
</dbReference>
<feature type="transmembrane region" description="Helical" evidence="18">
    <location>
        <begin position="35"/>
        <end position="53"/>
    </location>
</feature>
<dbReference type="GO" id="GO:0042773">
    <property type="term" value="P:ATP synthesis coupled electron transport"/>
    <property type="evidence" value="ECO:0007669"/>
    <property type="project" value="InterPro"/>
</dbReference>
<evidence type="ECO:0000259" key="19">
    <source>
        <dbReference type="Pfam" id="PF00361"/>
    </source>
</evidence>
<organism evidence="21">
    <name type="scientific">Hydroptila sp. XG-2021</name>
    <dbReference type="NCBI Taxonomy" id="2996735"/>
    <lineage>
        <taxon>Eukaryota</taxon>
        <taxon>Metazoa</taxon>
        <taxon>Ecdysozoa</taxon>
        <taxon>Arthropoda</taxon>
        <taxon>Hexapoda</taxon>
        <taxon>Insecta</taxon>
        <taxon>Pterygota</taxon>
        <taxon>Neoptera</taxon>
        <taxon>Endopterygota</taxon>
        <taxon>Trichoptera</taxon>
        <taxon>Integripalpia</taxon>
        <taxon>Hydroptiloidea</taxon>
        <taxon>Hydroptilidae</taxon>
        <taxon>Hydroptilinae</taxon>
        <taxon>Hydroptilini</taxon>
        <taxon>Hydroptila</taxon>
    </lineage>
</organism>
<evidence type="ECO:0000256" key="14">
    <source>
        <dbReference type="ARBA" id="ARBA00023128"/>
    </source>
</evidence>
<gene>
    <name evidence="21" type="primary">ND5</name>
</gene>
<evidence type="ECO:0000256" key="16">
    <source>
        <dbReference type="ARBA" id="ARBA00031027"/>
    </source>
</evidence>
<keyword evidence="15 18" id="KW-0472">Membrane</keyword>
<feature type="transmembrane region" description="Helical" evidence="18">
    <location>
        <begin position="456"/>
        <end position="477"/>
    </location>
</feature>
<evidence type="ECO:0000256" key="17">
    <source>
        <dbReference type="ARBA" id="ARBA00049551"/>
    </source>
</evidence>
<feature type="transmembrane region" description="Helical" evidence="18">
    <location>
        <begin position="557"/>
        <end position="576"/>
    </location>
</feature>
<keyword evidence="12" id="KW-0520">NAD</keyword>
<evidence type="ECO:0000256" key="15">
    <source>
        <dbReference type="ARBA" id="ARBA00023136"/>
    </source>
</evidence>
<dbReference type="GO" id="GO:0015990">
    <property type="term" value="P:electron transport coupled proton transport"/>
    <property type="evidence" value="ECO:0007669"/>
    <property type="project" value="TreeGrafter"/>
</dbReference>
<dbReference type="Pfam" id="PF06455">
    <property type="entry name" value="NADH5_C"/>
    <property type="match status" value="1"/>
</dbReference>
<keyword evidence="13" id="KW-0830">Ubiquinone</keyword>
<keyword evidence="14 21" id="KW-0496">Mitochondrion</keyword>
<feature type="transmembrane region" description="Helical" evidence="18">
    <location>
        <begin position="272"/>
        <end position="298"/>
    </location>
</feature>
<evidence type="ECO:0000256" key="4">
    <source>
        <dbReference type="ARBA" id="ARBA00021096"/>
    </source>
</evidence>
<feature type="domain" description="NADH dehydrogenase subunit 5 C-terminal" evidence="20">
    <location>
        <begin position="393"/>
        <end position="573"/>
    </location>
</feature>
<feature type="transmembrane region" description="Helical" evidence="18">
    <location>
        <begin position="180"/>
        <end position="197"/>
    </location>
</feature>
<keyword evidence="11 18" id="KW-1133">Transmembrane helix</keyword>
<keyword evidence="10" id="KW-0249">Electron transport</keyword>
<dbReference type="PRINTS" id="PR01435">
    <property type="entry name" value="NPOXDRDTASE5"/>
</dbReference>
<feature type="transmembrane region" description="Helical" evidence="18">
    <location>
        <begin position="420"/>
        <end position="444"/>
    </location>
</feature>